<evidence type="ECO:0008006" key="6">
    <source>
        <dbReference type="Google" id="ProtNLM"/>
    </source>
</evidence>
<feature type="transmembrane region" description="Helical" evidence="3">
    <location>
        <begin position="12"/>
        <end position="35"/>
    </location>
</feature>
<dbReference type="STRING" id="1802306.A3C72_03825"/>
<evidence type="ECO:0000256" key="2">
    <source>
        <dbReference type="ARBA" id="ARBA00022801"/>
    </source>
</evidence>
<dbReference type="InterPro" id="IPR001940">
    <property type="entry name" value="Peptidase_S1C"/>
</dbReference>
<dbReference type="Pfam" id="PF13365">
    <property type="entry name" value="Trypsin_2"/>
    <property type="match status" value="1"/>
</dbReference>
<sequence>MEDENKTIKKNLNTLTPILVVFLGSLVILGTHSIFNLKGQVVDTKQESDNKISILQEQLSLLENKIVAVSGASKQVEQSLAEVAKRQTVKTRSQEEIITGAVARVAPSVVSIIATKDVPKVEVIYQNPFGDDPFWGDMDIRVPVLRQRGVEPTKVSAGTGLIVTSDGFIVTNKHVVSDTAASYTVMLPDGTSKNATVLYRDDALDVAVLKVAGSNFFTAPLGNSSNIKLGQTVIAIGNALGEYNNSVSVGIVSGLDRKIEASTRNGVERLTGVIQTDAAINPGNSGGPLVNADGEVVGINVATVTGTNNISFSIPINALRPTIENVIGKNI</sequence>
<keyword evidence="3" id="KW-0472">Membrane</keyword>
<dbReference type="PRINTS" id="PR00834">
    <property type="entry name" value="PROTEASES2C"/>
</dbReference>
<keyword evidence="3" id="KW-0812">Transmembrane</keyword>
<protein>
    <recommendedName>
        <fullName evidence="6">Serine protease</fullName>
    </recommendedName>
</protein>
<keyword evidence="2" id="KW-0378">Hydrolase</keyword>
<dbReference type="Proteomes" id="UP000177130">
    <property type="component" value="Unassembled WGS sequence"/>
</dbReference>
<reference evidence="4 5" key="1">
    <citation type="journal article" date="2016" name="Nat. Commun.">
        <title>Thousands of microbial genomes shed light on interconnected biogeochemical processes in an aquifer system.</title>
        <authorList>
            <person name="Anantharaman K."/>
            <person name="Brown C.T."/>
            <person name="Hug L.A."/>
            <person name="Sharon I."/>
            <person name="Castelle C.J."/>
            <person name="Probst A.J."/>
            <person name="Thomas B.C."/>
            <person name="Singh A."/>
            <person name="Wilkins M.J."/>
            <person name="Karaoz U."/>
            <person name="Brodie E.L."/>
            <person name="Williams K.H."/>
            <person name="Hubbard S.S."/>
            <person name="Banfield J.F."/>
        </authorList>
    </citation>
    <scope>NUCLEOTIDE SEQUENCE [LARGE SCALE GENOMIC DNA]</scope>
</reference>
<name>A0A1G2MKA4_9BACT</name>
<keyword evidence="1" id="KW-0645">Protease</keyword>
<dbReference type="GO" id="GO:0004252">
    <property type="term" value="F:serine-type endopeptidase activity"/>
    <property type="evidence" value="ECO:0007669"/>
    <property type="project" value="InterPro"/>
</dbReference>
<proteinExistence type="predicted"/>
<evidence type="ECO:0000256" key="1">
    <source>
        <dbReference type="ARBA" id="ARBA00022670"/>
    </source>
</evidence>
<dbReference type="EMBL" id="MHRK01000018">
    <property type="protein sequence ID" value="OHA24164.1"/>
    <property type="molecule type" value="Genomic_DNA"/>
</dbReference>
<dbReference type="PANTHER" id="PTHR43343:SF3">
    <property type="entry name" value="PROTEASE DO-LIKE 8, CHLOROPLASTIC"/>
    <property type="match status" value="1"/>
</dbReference>
<dbReference type="GO" id="GO:0006508">
    <property type="term" value="P:proteolysis"/>
    <property type="evidence" value="ECO:0007669"/>
    <property type="project" value="UniProtKB-KW"/>
</dbReference>
<dbReference type="SUPFAM" id="SSF50494">
    <property type="entry name" value="Trypsin-like serine proteases"/>
    <property type="match status" value="1"/>
</dbReference>
<evidence type="ECO:0000256" key="3">
    <source>
        <dbReference type="SAM" id="Phobius"/>
    </source>
</evidence>
<dbReference type="InterPro" id="IPR051201">
    <property type="entry name" value="Chloro_Bact_Ser_Proteases"/>
</dbReference>
<dbReference type="InterPro" id="IPR009003">
    <property type="entry name" value="Peptidase_S1_PA"/>
</dbReference>
<evidence type="ECO:0000313" key="4">
    <source>
        <dbReference type="EMBL" id="OHA24164.1"/>
    </source>
</evidence>
<evidence type="ECO:0000313" key="5">
    <source>
        <dbReference type="Proteomes" id="UP000177130"/>
    </source>
</evidence>
<dbReference type="Gene3D" id="2.40.10.120">
    <property type="match status" value="1"/>
</dbReference>
<dbReference type="AlphaFoldDB" id="A0A1G2MKA4"/>
<gene>
    <name evidence="4" type="ORF">A3C72_03825</name>
</gene>
<accession>A0A1G2MKA4</accession>
<organism evidence="4 5">
    <name type="scientific">Candidatus Taylorbacteria bacterium RIFCSPHIGHO2_02_FULL_43_32b</name>
    <dbReference type="NCBI Taxonomy" id="1802306"/>
    <lineage>
        <taxon>Bacteria</taxon>
        <taxon>Candidatus Tayloriibacteriota</taxon>
    </lineage>
</organism>
<keyword evidence="3" id="KW-1133">Transmembrane helix</keyword>
<comment type="caution">
    <text evidence="4">The sequence shown here is derived from an EMBL/GenBank/DDBJ whole genome shotgun (WGS) entry which is preliminary data.</text>
</comment>
<dbReference type="PANTHER" id="PTHR43343">
    <property type="entry name" value="PEPTIDASE S12"/>
    <property type="match status" value="1"/>
</dbReference>